<gene>
    <name evidence="1" type="ORF">EVA93_02105</name>
</gene>
<dbReference type="Proteomes" id="UP000318710">
    <property type="component" value="Unassembled WGS sequence"/>
</dbReference>
<accession>A0A520N336</accession>
<evidence type="ECO:0000313" key="1">
    <source>
        <dbReference type="EMBL" id="RZO27901.1"/>
    </source>
</evidence>
<organism evidence="1 2">
    <name type="scientific">SAR86 cluster bacterium</name>
    <dbReference type="NCBI Taxonomy" id="2030880"/>
    <lineage>
        <taxon>Bacteria</taxon>
        <taxon>Pseudomonadati</taxon>
        <taxon>Pseudomonadota</taxon>
        <taxon>Gammaproteobacteria</taxon>
        <taxon>SAR86 cluster</taxon>
    </lineage>
</organism>
<evidence type="ECO:0008006" key="3">
    <source>
        <dbReference type="Google" id="ProtNLM"/>
    </source>
</evidence>
<sequence>MYSPKIIPLISLILISCSSENTEQIEANLLIEPNFEFSAEFFECKLNDGYTLLNLESFLSTLVRSDLEQNNVKYNINVYFPKPNFVDQFIINIKNFSDQDIYNYILDRLSRRGFDEIASCKFDKEEFYGQSLLVNEFEINNPDYVSEILRCEYNEGYNYGTFRIAIERFALEIKSLNISYEVLYLYKKDNPNSFIWINNIYKENFSSEISSNWIKKPIAENIKKEFIENAKCIDARAYDAFLIT</sequence>
<evidence type="ECO:0000313" key="2">
    <source>
        <dbReference type="Proteomes" id="UP000318710"/>
    </source>
</evidence>
<proteinExistence type="predicted"/>
<name>A0A520N336_9GAMM</name>
<dbReference type="EMBL" id="SHBF01000008">
    <property type="protein sequence ID" value="RZO27901.1"/>
    <property type="molecule type" value="Genomic_DNA"/>
</dbReference>
<dbReference type="PROSITE" id="PS51257">
    <property type="entry name" value="PROKAR_LIPOPROTEIN"/>
    <property type="match status" value="1"/>
</dbReference>
<dbReference type="AlphaFoldDB" id="A0A520N336"/>
<comment type="caution">
    <text evidence="1">The sequence shown here is derived from an EMBL/GenBank/DDBJ whole genome shotgun (WGS) entry which is preliminary data.</text>
</comment>
<protein>
    <recommendedName>
        <fullName evidence="3">Lipoprotein</fullName>
    </recommendedName>
</protein>
<reference evidence="1 2" key="1">
    <citation type="submission" date="2019-02" db="EMBL/GenBank/DDBJ databases">
        <title>Prokaryotic population dynamics and viral predation in marine succession experiment using metagenomics: the confinement effect.</title>
        <authorList>
            <person name="Haro-Moreno J.M."/>
            <person name="Rodriguez-Valera F."/>
            <person name="Lopez-Perez M."/>
        </authorList>
    </citation>
    <scope>NUCLEOTIDE SEQUENCE [LARGE SCALE GENOMIC DNA]</scope>
    <source>
        <strain evidence="1">MED-G160</strain>
    </source>
</reference>